<reference evidence="1 2" key="1">
    <citation type="submission" date="2013-12" db="EMBL/GenBank/DDBJ databases">
        <title>Draft genome of the parsitic nematode Ancylostoma duodenale.</title>
        <authorList>
            <person name="Mitreva M."/>
        </authorList>
    </citation>
    <scope>NUCLEOTIDE SEQUENCE [LARGE SCALE GENOMIC DNA]</scope>
    <source>
        <strain evidence="1 2">Zhejiang</strain>
    </source>
</reference>
<keyword evidence="2" id="KW-1185">Reference proteome</keyword>
<accession>A0A0C2FKN1</accession>
<sequence>MDENVPCNNAELPELWREQTIGIDRSHRDVTVPGLMPSNPGFLSDTNIDTRMLIEGGVATLANGSTFLNGGIGRVDVEGDSISSSDDDSTGHCHWSAEDLRQNQSELRTFVDFIRKSAKRCAS</sequence>
<gene>
    <name evidence="1" type="ORF">ANCDUO_22608</name>
</gene>
<dbReference type="OrthoDB" id="10438757at2759"/>
<proteinExistence type="predicted"/>
<evidence type="ECO:0000313" key="2">
    <source>
        <dbReference type="Proteomes" id="UP000054047"/>
    </source>
</evidence>
<protein>
    <submittedName>
        <fullName evidence="1">Uncharacterized protein</fullName>
    </submittedName>
</protein>
<dbReference type="Proteomes" id="UP000054047">
    <property type="component" value="Unassembled WGS sequence"/>
</dbReference>
<name>A0A0C2FKN1_9BILA</name>
<organism evidence="1 2">
    <name type="scientific">Ancylostoma duodenale</name>
    <dbReference type="NCBI Taxonomy" id="51022"/>
    <lineage>
        <taxon>Eukaryota</taxon>
        <taxon>Metazoa</taxon>
        <taxon>Ecdysozoa</taxon>
        <taxon>Nematoda</taxon>
        <taxon>Chromadorea</taxon>
        <taxon>Rhabditida</taxon>
        <taxon>Rhabditina</taxon>
        <taxon>Rhabditomorpha</taxon>
        <taxon>Strongyloidea</taxon>
        <taxon>Ancylostomatidae</taxon>
        <taxon>Ancylostomatinae</taxon>
        <taxon>Ancylostoma</taxon>
    </lineage>
</organism>
<dbReference type="AlphaFoldDB" id="A0A0C2FKN1"/>
<evidence type="ECO:0000313" key="1">
    <source>
        <dbReference type="EMBL" id="KIH47334.1"/>
    </source>
</evidence>
<dbReference type="EMBL" id="KN767864">
    <property type="protein sequence ID" value="KIH47334.1"/>
    <property type="molecule type" value="Genomic_DNA"/>
</dbReference>